<dbReference type="Gene3D" id="3.40.50.720">
    <property type="entry name" value="NAD(P)-binding Rossmann-like Domain"/>
    <property type="match status" value="1"/>
</dbReference>
<dbReference type="InterPro" id="IPR020904">
    <property type="entry name" value="Sc_DH/Rdtase_CS"/>
</dbReference>
<dbReference type="CDD" id="cd05233">
    <property type="entry name" value="SDR_c"/>
    <property type="match status" value="1"/>
</dbReference>
<gene>
    <name evidence="3" type="ORF">IRZ77_00445</name>
</gene>
<dbReference type="PRINTS" id="PR00081">
    <property type="entry name" value="GDHRDH"/>
</dbReference>
<protein>
    <submittedName>
        <fullName evidence="3">SDR family oxidoreductase</fullName>
    </submittedName>
</protein>
<sequence length="266" mass="27669">MTTTPSIAFQLPAVVVVSGASSGLGSDLCQMLVESDVTTIGVDISDASAELKDRDGYTHVSGDVSEEKTWQHVVEILQSQNHASYGLVTSAAILHVGTLLDTSKEELERSLRINVTGTALAMKAMLPLMIGVGGGPIVAVASIDATFAEQQLATYCATKGAVRQLARTVAMDHARQGVRVNVLSPGPMMAGLFKRHMSSATDPGKFEATRANRQPGGRILEASEVASAALFLLSNGSSALNGTEVMADGGLTTSFDFRTGTEGASV</sequence>
<evidence type="ECO:0000313" key="4">
    <source>
        <dbReference type="Proteomes" id="UP000639294"/>
    </source>
</evidence>
<comment type="caution">
    <text evidence="3">The sequence shown here is derived from an EMBL/GenBank/DDBJ whole genome shotgun (WGS) entry which is preliminary data.</text>
</comment>
<proteinExistence type="inferred from homology"/>
<reference evidence="3 4" key="1">
    <citation type="submission" date="2020-10" db="EMBL/GenBank/DDBJ databases">
        <title>Genome sequences of Pseudomonas isolates.</title>
        <authorList>
            <person name="Wessels L."/>
            <person name="Reich F."/>
            <person name="Hammerl J."/>
        </authorList>
    </citation>
    <scope>NUCLEOTIDE SEQUENCE [LARGE SCALE GENOMIC DNA]</scope>
    <source>
        <strain evidence="3 4">20-MO00628-0</strain>
    </source>
</reference>
<name>A0ABS0FUL9_9PSED</name>
<evidence type="ECO:0000313" key="3">
    <source>
        <dbReference type="EMBL" id="MBF8644029.1"/>
    </source>
</evidence>
<dbReference type="Pfam" id="PF13561">
    <property type="entry name" value="adh_short_C2"/>
    <property type="match status" value="1"/>
</dbReference>
<comment type="similarity">
    <text evidence="1">Belongs to the short-chain dehydrogenases/reductases (SDR) family.</text>
</comment>
<dbReference type="InterPro" id="IPR036291">
    <property type="entry name" value="NAD(P)-bd_dom_sf"/>
</dbReference>
<dbReference type="InterPro" id="IPR002347">
    <property type="entry name" value="SDR_fam"/>
</dbReference>
<dbReference type="SUPFAM" id="SSF51735">
    <property type="entry name" value="NAD(P)-binding Rossmann-fold domains"/>
    <property type="match status" value="1"/>
</dbReference>
<keyword evidence="4" id="KW-1185">Reference proteome</keyword>
<evidence type="ECO:0000256" key="1">
    <source>
        <dbReference type="ARBA" id="ARBA00006484"/>
    </source>
</evidence>
<dbReference type="PROSITE" id="PS00061">
    <property type="entry name" value="ADH_SHORT"/>
    <property type="match status" value="1"/>
</dbReference>
<dbReference type="RefSeq" id="WP_196172580.1">
    <property type="nucleotide sequence ID" value="NZ_JADLJR010000001.1"/>
</dbReference>
<dbReference type="Proteomes" id="UP000639294">
    <property type="component" value="Unassembled WGS sequence"/>
</dbReference>
<dbReference type="PANTHER" id="PTHR24321:SF8">
    <property type="entry name" value="ESTRADIOL 17-BETA-DEHYDROGENASE 8-RELATED"/>
    <property type="match status" value="1"/>
</dbReference>
<dbReference type="EMBL" id="JADLJS010000001">
    <property type="protein sequence ID" value="MBF8644029.1"/>
    <property type="molecule type" value="Genomic_DNA"/>
</dbReference>
<accession>A0ABS0FUL9</accession>
<dbReference type="PANTHER" id="PTHR24321">
    <property type="entry name" value="DEHYDROGENASES, SHORT CHAIN"/>
    <property type="match status" value="1"/>
</dbReference>
<keyword evidence="2" id="KW-0560">Oxidoreductase</keyword>
<organism evidence="3 4">
    <name type="scientific">Pseudomonas pudica</name>
    <dbReference type="NCBI Taxonomy" id="272772"/>
    <lineage>
        <taxon>Bacteria</taxon>
        <taxon>Pseudomonadati</taxon>
        <taxon>Pseudomonadota</taxon>
        <taxon>Gammaproteobacteria</taxon>
        <taxon>Pseudomonadales</taxon>
        <taxon>Pseudomonadaceae</taxon>
        <taxon>Pseudomonas</taxon>
    </lineage>
</organism>
<evidence type="ECO:0000256" key="2">
    <source>
        <dbReference type="ARBA" id="ARBA00023002"/>
    </source>
</evidence>